<comment type="caution">
    <text evidence="1">The sequence shown here is derived from an EMBL/GenBank/DDBJ whole genome shotgun (WGS) entry which is preliminary data.</text>
</comment>
<accession>A0ACC2N938</accession>
<keyword evidence="2" id="KW-1185">Reference proteome</keyword>
<proteinExistence type="predicted"/>
<organism evidence="1 2">
    <name type="scientific">Eretmocerus hayati</name>
    <dbReference type="NCBI Taxonomy" id="131215"/>
    <lineage>
        <taxon>Eukaryota</taxon>
        <taxon>Metazoa</taxon>
        <taxon>Ecdysozoa</taxon>
        <taxon>Arthropoda</taxon>
        <taxon>Hexapoda</taxon>
        <taxon>Insecta</taxon>
        <taxon>Pterygota</taxon>
        <taxon>Neoptera</taxon>
        <taxon>Endopterygota</taxon>
        <taxon>Hymenoptera</taxon>
        <taxon>Apocrita</taxon>
        <taxon>Proctotrupomorpha</taxon>
        <taxon>Chalcidoidea</taxon>
        <taxon>Aphelinidae</taxon>
        <taxon>Aphelininae</taxon>
        <taxon>Eretmocerus</taxon>
    </lineage>
</organism>
<name>A0ACC2N938_9HYME</name>
<sequence length="638" mass="71565">MPDDYPVTVTVIQLSNQQLEAINCQSHLLGLLVDIQRPPSPSSAESLDLDSNSVICEDTSDRNSVICLEEYQIEESDTDSDSVICLDTLNTWDCDSVTCLGEYPATDTDFNSVICLDNSDSESVLCLDQPVVSRFVQGFDTPFSPQDLEALSDWTYTPNKDLSPHSFSPTLSSPSPTNSALSYQSPLYSPDHLIDEDVNVSFEPGLIPPIPSQPSFFDDFDFGPLLSPLHPSPGPLNVFPNLEGEIPMMNLNALSADQFVEIRDANGQVIYVMQQQPQQQSELICDQSLHQCEQQGDPQHQSGVVIVVNEQSHKQSEQLEDPQHQSGVVVNEPSPQQSEQLEDPQHQSGVVIVVNEQSHKQSEQLEDPQHQSGVVVNEPSPKQSEQLEDPQHQSGVVIDLIPHDDLIVKGCPYKKAVHPVSSHPPSQGKQLKLVWDQLFDTQKAVIDIERQNWTKTTEKLIRKVPKSELKVAEKKRIQATERKRRQRLREKKEAEEELQNGKEEEKIIEQKKRKTSASSKKNNNNKKRKVSEEEEASVHLSGTENGEEEQPQRPRLSLKLKVPTKNPSSSIIKDRPRLCMTVKNPLAQMQQQQAASLANYKIPKVQSKDSTSHGESYTDDDDFANIDVNDLIKFDKKN</sequence>
<reference evidence="1" key="1">
    <citation type="submission" date="2023-04" db="EMBL/GenBank/DDBJ databases">
        <title>A chromosome-level genome assembly of the parasitoid wasp Eretmocerus hayati.</title>
        <authorList>
            <person name="Zhong Y."/>
            <person name="Liu S."/>
            <person name="Liu Y."/>
        </authorList>
    </citation>
    <scope>NUCLEOTIDE SEQUENCE</scope>
    <source>
        <strain evidence="1">ZJU_SS_LIU_2023</strain>
    </source>
</reference>
<evidence type="ECO:0000313" key="1">
    <source>
        <dbReference type="EMBL" id="KAJ8667734.1"/>
    </source>
</evidence>
<dbReference type="Proteomes" id="UP001239111">
    <property type="component" value="Chromosome 4"/>
</dbReference>
<evidence type="ECO:0000313" key="2">
    <source>
        <dbReference type="Proteomes" id="UP001239111"/>
    </source>
</evidence>
<gene>
    <name evidence="1" type="ORF">QAD02_009397</name>
</gene>
<protein>
    <submittedName>
        <fullName evidence="1">Uncharacterized protein</fullName>
    </submittedName>
</protein>
<dbReference type="EMBL" id="CM056744">
    <property type="protein sequence ID" value="KAJ8667734.1"/>
    <property type="molecule type" value="Genomic_DNA"/>
</dbReference>